<dbReference type="SMART" id="SM00457">
    <property type="entry name" value="MACPF"/>
    <property type="match status" value="1"/>
</dbReference>
<dbReference type="PANTHER" id="PTHR32046:SF11">
    <property type="entry name" value="IMMUNE-ASSOCIATED NUCLEOTIDE-BINDING PROTEIN 10-LIKE"/>
    <property type="match status" value="1"/>
</dbReference>
<sequence length="1387" mass="155793">MRLHHVVLVAVAILCHLLNAASAQTVCSLLYKGGNYSGDKFPMLDGAYFTNLEEEHFTVDTVWNDTASFYLEPGCVLRTCNDTNFMGECKSHRHSQIQPGEHFLSASCECSKNCSCADIKMRQSTCARLYFEGCNFCNPPYTDFVGSKPTFHKGFQTGKQTIKVRSGCTLTIFPQEDHDGDEIVVDDSEDHWNYEGTIGSYTCECDQTRYIPPTRPPRPPTYPKMITIPSTIEEVSRMIQGKAGRHPGLLAAMNSAKNKRSTSNAYIITLGSTGSGKSSAINLLFDNLNVTAVGGVTSTTSDIHEFRIPIPIDELGISNSELRVIDTPGLLDTRGLEQDAKFLATLDEYLSSHEELHNKIPTVVFIFHKFTDNRFSGVGSMFVKMLRGIESFKNRITDASYSNIVFVLSHFCSETDTIKNRPKERLLEFKKVIQEYTMYPKPIVIAVAENKAAEHNLPLVNGYYKLPNGDLYPRNLFDKIQKLTQSSGDEIGDAVIRTAFRNSNNFNISGSTYKLVSKGNKKVSEYYKILVDAIIDAENTPISQILEKSYQKMDPVLQQKFQNSLPYLQKALNLRNIRSEEDIPQTTLGILQLMTSLRQNEAILFLLEDALKISPPAFPLNVIAGHSFHVFKDLPLSRTPFLLGEPTTSDIGYLFPSILTCSVEKKVTDFIQFYPTREQYLQNRVEKLGISGKIGIDRFTGEIRPGFNIESESFTDSGCVITAVREIRMFELVLNDKPALSDAFKKILLQLPVYNETDHDNVNVWVNFFENYGTHVVRSVYGGGAIEITLRSSKKCETSAITNALFNVIQFAEDLVSIKGLSSGNSTSGLVVRDGISHQLKFRGGDAKYHTTDLTKMNLDEASTLLADWKNSLQLNPTILTTEMGLVPIGEIAKKVGTRQNITAAVATATSLYFHSDLKYKPKPVNQVIQGDRDSVLPVQSNQGFTAIIQMMLNQTAESNKRFELMMTKFETDRRLQEERRANETREQRAWERHQQEFQYNMSRLEQNERRTQEAARQQKLLDMMNATAAAEQNWRAEQARQQAAINSARAAQQQRDHDLMVAIINKPPPPSSCLRRGTLIHAGEVSKPVESLQVGDVILDHNLNPTTVVGISYEFLQSQGFHGFDNETFFFTESHILAGPTNNNDSGLQFYVKDKPLLLRQNPLMEFIPVQEMQYGEPFQVLKLDPKNATFLGSATVQVYTDPSPHSEDELIYFLQVDNPSGTYIANGYVCRHETPPLDKWPHAMGVLFKIFYTEELAFFGDVPYTMEVMEKIDLITAEVEEALVKVDLKRLISSAGDDDGSIELPFDPEEATTVLQGVFNNPTLGAMATKLYAATSKKLSLYFDDENAQEFVGHGFIGRGQDLIFKDIHAQFVTSVKKYFDFSAE</sequence>
<proteinExistence type="predicted"/>
<reference evidence="3 4" key="1">
    <citation type="submission" date="2015-12" db="EMBL/GenBank/DDBJ databases">
        <title>The genome of Folsomia candida.</title>
        <authorList>
            <person name="Faddeeva A."/>
            <person name="Derks M.F."/>
            <person name="Anvar Y."/>
            <person name="Smit S."/>
            <person name="Van Straalen N."/>
            <person name="Roelofs D."/>
        </authorList>
    </citation>
    <scope>NUCLEOTIDE SEQUENCE [LARGE SCALE GENOMIC DNA]</scope>
    <source>
        <strain evidence="3 4">VU population</strain>
        <tissue evidence="3">Whole body</tissue>
    </source>
</reference>
<dbReference type="Gene3D" id="3.40.50.300">
    <property type="entry name" value="P-loop containing nucleotide triphosphate hydrolases"/>
    <property type="match status" value="1"/>
</dbReference>
<evidence type="ECO:0000313" key="3">
    <source>
        <dbReference type="EMBL" id="OXA61638.1"/>
    </source>
</evidence>
<evidence type="ECO:0000256" key="1">
    <source>
        <dbReference type="SAM" id="SignalP"/>
    </source>
</evidence>
<dbReference type="OrthoDB" id="2386367at2759"/>
<dbReference type="EMBL" id="LNIX01000001">
    <property type="protein sequence ID" value="OXA61638.1"/>
    <property type="molecule type" value="Genomic_DNA"/>
</dbReference>
<dbReference type="Pfam" id="PF01823">
    <property type="entry name" value="MACPF"/>
    <property type="match status" value="1"/>
</dbReference>
<dbReference type="Pfam" id="PF01926">
    <property type="entry name" value="MMR_HSR1"/>
    <property type="match status" value="1"/>
</dbReference>
<dbReference type="OMA" id="NIASASC"/>
<keyword evidence="4" id="KW-1185">Reference proteome</keyword>
<dbReference type="PROSITE" id="PS51412">
    <property type="entry name" value="MACPF_2"/>
    <property type="match status" value="1"/>
</dbReference>
<dbReference type="InterPro" id="IPR020864">
    <property type="entry name" value="MACPF"/>
</dbReference>
<protein>
    <submittedName>
        <fullName evidence="3">GTP-binding protein A</fullName>
    </submittedName>
</protein>
<evidence type="ECO:0000259" key="2">
    <source>
        <dbReference type="PROSITE" id="PS51412"/>
    </source>
</evidence>
<accession>A0A226EWT8</accession>
<gene>
    <name evidence="3" type="ORF">Fcan01_00724</name>
</gene>
<keyword evidence="1" id="KW-0732">Signal</keyword>
<feature type="signal peptide" evidence="1">
    <location>
        <begin position="1"/>
        <end position="23"/>
    </location>
</feature>
<name>A0A226EWT8_FOLCA</name>
<organism evidence="3 4">
    <name type="scientific">Folsomia candida</name>
    <name type="common">Springtail</name>
    <dbReference type="NCBI Taxonomy" id="158441"/>
    <lineage>
        <taxon>Eukaryota</taxon>
        <taxon>Metazoa</taxon>
        <taxon>Ecdysozoa</taxon>
        <taxon>Arthropoda</taxon>
        <taxon>Hexapoda</taxon>
        <taxon>Collembola</taxon>
        <taxon>Entomobryomorpha</taxon>
        <taxon>Isotomoidea</taxon>
        <taxon>Isotomidae</taxon>
        <taxon>Proisotominae</taxon>
        <taxon>Folsomia</taxon>
    </lineage>
</organism>
<dbReference type="SUPFAM" id="SSF51294">
    <property type="entry name" value="Hedgehog/intein (Hint) domain"/>
    <property type="match status" value="1"/>
</dbReference>
<comment type="caution">
    <text evidence="3">The sequence shown here is derived from an EMBL/GenBank/DDBJ whole genome shotgun (WGS) entry which is preliminary data.</text>
</comment>
<evidence type="ECO:0000313" key="4">
    <source>
        <dbReference type="Proteomes" id="UP000198287"/>
    </source>
</evidence>
<feature type="domain" description="MACPF" evidence="2">
    <location>
        <begin position="587"/>
        <end position="924"/>
    </location>
</feature>
<dbReference type="Proteomes" id="UP000198287">
    <property type="component" value="Unassembled WGS sequence"/>
</dbReference>
<dbReference type="GO" id="GO:0005525">
    <property type="term" value="F:GTP binding"/>
    <property type="evidence" value="ECO:0007669"/>
    <property type="project" value="InterPro"/>
</dbReference>
<feature type="chain" id="PRO_5011991121" evidence="1">
    <location>
        <begin position="24"/>
        <end position="1387"/>
    </location>
</feature>
<dbReference type="InterPro" id="IPR006073">
    <property type="entry name" value="GTP-bd"/>
</dbReference>
<dbReference type="InterPro" id="IPR036844">
    <property type="entry name" value="Hint_dom_sf"/>
</dbReference>
<dbReference type="InterPro" id="IPR027417">
    <property type="entry name" value="P-loop_NTPase"/>
</dbReference>
<dbReference type="PANTHER" id="PTHR32046">
    <property type="entry name" value="G DOMAIN-CONTAINING PROTEIN"/>
    <property type="match status" value="1"/>
</dbReference>
<dbReference type="SUPFAM" id="SSF52540">
    <property type="entry name" value="P-loop containing nucleoside triphosphate hydrolases"/>
    <property type="match status" value="1"/>
</dbReference>